<comment type="caution">
    <text evidence="1">The sequence shown here is derived from an EMBL/GenBank/DDBJ whole genome shotgun (WGS) entry which is preliminary data.</text>
</comment>
<reference evidence="1 2" key="1">
    <citation type="submission" date="2015-08" db="EMBL/GenBank/DDBJ databases">
        <title>Genome sequencing of Penicillium nordicum.</title>
        <authorList>
            <person name="Nguyen H.D."/>
            <person name="Seifert K.A."/>
        </authorList>
    </citation>
    <scope>NUCLEOTIDE SEQUENCE [LARGE SCALE GENOMIC DNA]</scope>
    <source>
        <strain evidence="1 2">DAOMC 185683</strain>
    </source>
</reference>
<keyword evidence="2" id="KW-1185">Reference proteome</keyword>
<dbReference type="OrthoDB" id="3796275at2759"/>
<dbReference type="Proteomes" id="UP000037696">
    <property type="component" value="Unassembled WGS sequence"/>
</dbReference>
<protein>
    <submittedName>
        <fullName evidence="1">Uncharacterized protein</fullName>
    </submittedName>
</protein>
<sequence length="136" mass="15744">MVKPIRVSEVIQEPLPPLLNGFQTTSSALKRLKYRGELNDWANFSQSVRNTTDTQNWSSETIKYYLNSRNLEENEVFVGDESGVQGRFQQAIGQSTYYIPIQFNSGSLQVHFRFTSDSIYFKSPYIYILNPILYVL</sequence>
<evidence type="ECO:0000313" key="2">
    <source>
        <dbReference type="Proteomes" id="UP000037696"/>
    </source>
</evidence>
<name>A0A0M8PI77_9EURO</name>
<accession>A0A0M8PI77</accession>
<evidence type="ECO:0000313" key="1">
    <source>
        <dbReference type="EMBL" id="KOS48190.1"/>
    </source>
</evidence>
<dbReference type="EMBL" id="LHQQ01000007">
    <property type="protein sequence ID" value="KOS48190.1"/>
    <property type="molecule type" value="Genomic_DNA"/>
</dbReference>
<proteinExistence type="predicted"/>
<organism evidence="1 2">
    <name type="scientific">Penicillium nordicum</name>
    <dbReference type="NCBI Taxonomy" id="229535"/>
    <lineage>
        <taxon>Eukaryota</taxon>
        <taxon>Fungi</taxon>
        <taxon>Dikarya</taxon>
        <taxon>Ascomycota</taxon>
        <taxon>Pezizomycotina</taxon>
        <taxon>Eurotiomycetes</taxon>
        <taxon>Eurotiomycetidae</taxon>
        <taxon>Eurotiales</taxon>
        <taxon>Aspergillaceae</taxon>
        <taxon>Penicillium</taxon>
    </lineage>
</organism>
<gene>
    <name evidence="1" type="ORF">ACN38_g787</name>
</gene>
<dbReference type="AlphaFoldDB" id="A0A0M8PI77"/>